<evidence type="ECO:0000256" key="3">
    <source>
        <dbReference type="ARBA" id="ARBA00023002"/>
    </source>
</evidence>
<dbReference type="PANTHER" id="PTHR13887">
    <property type="entry name" value="GLUTATHIONE S-TRANSFERASE KAPPA"/>
    <property type="match status" value="1"/>
</dbReference>
<sequence>MEEDTKIETEDIKNAGAHSAPNPYLVPAAIVIAGLLIAGAVFYTNSPKTPAANRQTAAAGEPAISATGDLADDDPVLGNPEALVTVIEFSDFQCPFCRRFFRDTLSQLKDKYIKTGKVRFVYRDFPLTGIHDMAQKYAEAAECADEQGKFWQMHDKIFEEQDKRGVATVFDITVADIKQWARGVGLNGAAFDGCLDSDKYFEEVQKDFRDGQANGVNGTPGTFVNGRLIQGAVPFEQFASVIEQELGRAK</sequence>
<dbReference type="InterPro" id="IPR013766">
    <property type="entry name" value="Thioredoxin_domain"/>
</dbReference>
<dbReference type="EMBL" id="CP066690">
    <property type="protein sequence ID" value="QQG45123.1"/>
    <property type="molecule type" value="Genomic_DNA"/>
</dbReference>
<dbReference type="Proteomes" id="UP000595618">
    <property type="component" value="Chromosome"/>
</dbReference>
<evidence type="ECO:0000259" key="7">
    <source>
        <dbReference type="PROSITE" id="PS51352"/>
    </source>
</evidence>
<evidence type="ECO:0000256" key="2">
    <source>
        <dbReference type="ARBA" id="ARBA00022729"/>
    </source>
</evidence>
<organism evidence="8 9">
    <name type="scientific">Candidatus Sungiibacteriota bacterium</name>
    <dbReference type="NCBI Taxonomy" id="2750080"/>
    <lineage>
        <taxon>Bacteria</taxon>
        <taxon>Candidatus Sungiibacteriota</taxon>
    </lineage>
</organism>
<evidence type="ECO:0000256" key="5">
    <source>
        <dbReference type="ARBA" id="ARBA00023284"/>
    </source>
</evidence>
<protein>
    <submittedName>
        <fullName evidence="8">DsbA family protein</fullName>
    </submittedName>
</protein>
<evidence type="ECO:0000313" key="8">
    <source>
        <dbReference type="EMBL" id="QQG45123.1"/>
    </source>
</evidence>
<dbReference type="InterPro" id="IPR012336">
    <property type="entry name" value="Thioredoxin-like_fold"/>
</dbReference>
<dbReference type="Gene3D" id="3.40.30.10">
    <property type="entry name" value="Glutaredoxin"/>
    <property type="match status" value="1"/>
</dbReference>
<dbReference type="PANTHER" id="PTHR13887:SF14">
    <property type="entry name" value="DISULFIDE BOND FORMATION PROTEIN D"/>
    <property type="match status" value="1"/>
</dbReference>
<dbReference type="GO" id="GO:0016491">
    <property type="term" value="F:oxidoreductase activity"/>
    <property type="evidence" value="ECO:0007669"/>
    <property type="project" value="UniProtKB-KW"/>
</dbReference>
<keyword evidence="6" id="KW-1133">Transmembrane helix</keyword>
<name>A0A7T5URZ6_9BACT</name>
<keyword evidence="5" id="KW-0676">Redox-active center</keyword>
<reference evidence="8 9" key="1">
    <citation type="submission" date="2020-07" db="EMBL/GenBank/DDBJ databases">
        <title>Huge and variable diversity of episymbiotic CPR bacteria and DPANN archaea in groundwater ecosystems.</title>
        <authorList>
            <person name="He C.Y."/>
            <person name="Keren R."/>
            <person name="Whittaker M."/>
            <person name="Farag I.F."/>
            <person name="Doudna J."/>
            <person name="Cate J.H.D."/>
            <person name="Banfield J.F."/>
        </authorList>
    </citation>
    <scope>NUCLEOTIDE SEQUENCE [LARGE SCALE GENOMIC DNA]</scope>
    <source>
        <strain evidence="8">NC_groundwater_541_Ag_S-0.1um_46_50</strain>
    </source>
</reference>
<proteinExistence type="inferred from homology"/>
<feature type="transmembrane region" description="Helical" evidence="6">
    <location>
        <begin position="24"/>
        <end position="44"/>
    </location>
</feature>
<dbReference type="PROSITE" id="PS51352">
    <property type="entry name" value="THIOREDOXIN_2"/>
    <property type="match status" value="1"/>
</dbReference>
<comment type="similarity">
    <text evidence="1">Belongs to the thioredoxin family. DsbA subfamily.</text>
</comment>
<dbReference type="Pfam" id="PF13462">
    <property type="entry name" value="Thioredoxin_4"/>
    <property type="match status" value="1"/>
</dbReference>
<keyword evidence="6" id="KW-0472">Membrane</keyword>
<keyword evidence="4" id="KW-1015">Disulfide bond</keyword>
<evidence type="ECO:0000256" key="4">
    <source>
        <dbReference type="ARBA" id="ARBA00023157"/>
    </source>
</evidence>
<evidence type="ECO:0000256" key="1">
    <source>
        <dbReference type="ARBA" id="ARBA00005791"/>
    </source>
</evidence>
<feature type="domain" description="Thioredoxin" evidence="7">
    <location>
        <begin position="57"/>
        <end position="247"/>
    </location>
</feature>
<evidence type="ECO:0000256" key="6">
    <source>
        <dbReference type="SAM" id="Phobius"/>
    </source>
</evidence>
<keyword evidence="3" id="KW-0560">Oxidoreductase</keyword>
<dbReference type="SUPFAM" id="SSF52833">
    <property type="entry name" value="Thioredoxin-like"/>
    <property type="match status" value="1"/>
</dbReference>
<accession>A0A7T5URZ6</accession>
<dbReference type="InterPro" id="IPR036249">
    <property type="entry name" value="Thioredoxin-like_sf"/>
</dbReference>
<keyword evidence="2" id="KW-0732">Signal</keyword>
<evidence type="ECO:0000313" key="9">
    <source>
        <dbReference type="Proteomes" id="UP000595618"/>
    </source>
</evidence>
<keyword evidence="6" id="KW-0812">Transmembrane</keyword>
<dbReference type="AlphaFoldDB" id="A0A7T5URZ6"/>
<gene>
    <name evidence="8" type="ORF">HYW89_03955</name>
</gene>